<protein>
    <recommendedName>
        <fullName evidence="3">Alpha/beta hydrolase</fullName>
    </recommendedName>
</protein>
<reference evidence="1 2" key="1">
    <citation type="submission" date="2019-03" db="EMBL/GenBank/DDBJ databases">
        <title>Draft genome sequences of novel Actinobacteria.</title>
        <authorList>
            <person name="Sahin N."/>
            <person name="Ay H."/>
            <person name="Saygin H."/>
        </authorList>
    </citation>
    <scope>NUCLEOTIDE SEQUENCE [LARGE SCALE GENOMIC DNA]</scope>
    <source>
        <strain evidence="1 2">CH32</strain>
    </source>
</reference>
<dbReference type="Gene3D" id="3.40.50.1820">
    <property type="entry name" value="alpha/beta hydrolase"/>
    <property type="match status" value="1"/>
</dbReference>
<dbReference type="RefSeq" id="WP_132623156.1">
    <property type="nucleotide sequence ID" value="NZ_SMKQ01000316.1"/>
</dbReference>
<dbReference type="InterPro" id="IPR029058">
    <property type="entry name" value="AB_hydrolase_fold"/>
</dbReference>
<proteinExistence type="predicted"/>
<evidence type="ECO:0000313" key="2">
    <source>
        <dbReference type="Proteomes" id="UP000295302"/>
    </source>
</evidence>
<gene>
    <name evidence="1" type="ORF">E1286_44875</name>
</gene>
<keyword evidence="2" id="KW-1185">Reference proteome</keyword>
<organism evidence="1 2">
    <name type="scientific">Nonomuraea terrae</name>
    <dbReference type="NCBI Taxonomy" id="2530383"/>
    <lineage>
        <taxon>Bacteria</taxon>
        <taxon>Bacillati</taxon>
        <taxon>Actinomycetota</taxon>
        <taxon>Actinomycetes</taxon>
        <taxon>Streptosporangiales</taxon>
        <taxon>Streptosporangiaceae</taxon>
        <taxon>Nonomuraea</taxon>
    </lineage>
</organism>
<evidence type="ECO:0008006" key="3">
    <source>
        <dbReference type="Google" id="ProtNLM"/>
    </source>
</evidence>
<sequence>MRAIPRPLMELMTSSMVKRQERAVAGVEPALRELTFGELAPTLHEDLHLVAEASGDLEPYRSVEAEVLLIGGARSAAYLRAALGELQRVLPRARRMVLPGLNHSATSNAAQRGRPEPVAVRRFLGES</sequence>
<name>A0A4R4XKJ3_9ACTN</name>
<accession>A0A4R4XKJ3</accession>
<comment type="caution">
    <text evidence="1">The sequence shown here is derived from an EMBL/GenBank/DDBJ whole genome shotgun (WGS) entry which is preliminary data.</text>
</comment>
<dbReference type="OrthoDB" id="4222986at2"/>
<dbReference type="AlphaFoldDB" id="A0A4R4XKJ3"/>
<evidence type="ECO:0000313" key="1">
    <source>
        <dbReference type="EMBL" id="TDD31473.1"/>
    </source>
</evidence>
<dbReference type="Proteomes" id="UP000295302">
    <property type="component" value="Unassembled WGS sequence"/>
</dbReference>
<dbReference type="EMBL" id="SMKQ01000316">
    <property type="protein sequence ID" value="TDD31473.1"/>
    <property type="molecule type" value="Genomic_DNA"/>
</dbReference>